<dbReference type="STRING" id="1337093.MBELCI_2673"/>
<sequence length="297" mass="31813">MRRAGRVLALGLALTFGGGSALARCEDYVPQPKPQNADRDYMGQTLDEILDRGFVEFAVYADFPPWSFAEGDTAAGVDVEIGRLIADGMGVEARFRLVAAAEDLAADLRNWVWKGPLVGGGVANVMLHVPYDSDFTCRIEQVMFTGLYDVETLAIAYDGAVFPDDAPLPAYFRMHRVGVENDSISDFYLSAMAGGQLGPNISRFATLEGAMAALAAGEVTALMGPRAQLEAGLGGALLHVPPFPGLMKPDWPIGLAVHHSHRDLGYMIEGIVAEAVADGRIGAIFEARGLSWTAPEW</sequence>
<organism evidence="2 3">
    <name type="scientific">Limimaricola cinnabarinus LL-001</name>
    <dbReference type="NCBI Taxonomy" id="1337093"/>
    <lineage>
        <taxon>Bacteria</taxon>
        <taxon>Pseudomonadati</taxon>
        <taxon>Pseudomonadota</taxon>
        <taxon>Alphaproteobacteria</taxon>
        <taxon>Rhodobacterales</taxon>
        <taxon>Paracoccaceae</taxon>
        <taxon>Limimaricola</taxon>
    </lineage>
</organism>
<evidence type="ECO:0000256" key="1">
    <source>
        <dbReference type="SAM" id="SignalP"/>
    </source>
</evidence>
<feature type="chain" id="PRO_5004636399" evidence="1">
    <location>
        <begin position="24"/>
        <end position="297"/>
    </location>
</feature>
<comment type="caution">
    <text evidence="2">The sequence shown here is derived from an EMBL/GenBank/DDBJ whole genome shotgun (WGS) entry which is preliminary data.</text>
</comment>
<dbReference type="OrthoDB" id="6192933at2"/>
<accession>U2YMZ5</accession>
<evidence type="ECO:0000313" key="3">
    <source>
        <dbReference type="Proteomes" id="UP000016566"/>
    </source>
</evidence>
<dbReference type="Proteomes" id="UP000016566">
    <property type="component" value="Unassembled WGS sequence"/>
</dbReference>
<gene>
    <name evidence="2" type="ORF">MBELCI_2673</name>
</gene>
<name>U2YMZ5_9RHOB</name>
<dbReference type="eggNOG" id="COG0834">
    <property type="taxonomic scope" value="Bacteria"/>
</dbReference>
<dbReference type="Gene3D" id="3.40.190.10">
    <property type="entry name" value="Periplasmic binding protein-like II"/>
    <property type="match status" value="3"/>
</dbReference>
<evidence type="ECO:0000313" key="2">
    <source>
        <dbReference type="EMBL" id="GAD56621.1"/>
    </source>
</evidence>
<dbReference type="AlphaFoldDB" id="U2YMZ5"/>
<protein>
    <submittedName>
        <fullName evidence="2">Amino acid ABC transporter, periplasmic substrate-binding protein</fullName>
    </submittedName>
</protein>
<feature type="signal peptide" evidence="1">
    <location>
        <begin position="1"/>
        <end position="23"/>
    </location>
</feature>
<keyword evidence="3" id="KW-1185">Reference proteome</keyword>
<dbReference type="RefSeq" id="WP_021694722.1">
    <property type="nucleotide sequence ID" value="NZ_BATB01000042.1"/>
</dbReference>
<dbReference type="FunFam" id="3.40.190.10:FF:000806">
    <property type="entry name" value="Polar amino acid uptake family ABC transporter, periplasmic substrate-binding protein"/>
    <property type="match status" value="1"/>
</dbReference>
<keyword evidence="1" id="KW-0732">Signal</keyword>
<proteinExistence type="predicted"/>
<reference evidence="2" key="1">
    <citation type="journal article" date="2013" name="Genome Announc.">
        <title>Draft Genome Sequence of Loktanella cinnabarina LL-001T, Isolated from Deep-Sea Floor Sediment.</title>
        <authorList>
            <person name="Nishi S."/>
            <person name="Tsubouchi T."/>
            <person name="Takaki Y."/>
            <person name="Koyanagi R."/>
            <person name="Satoh N."/>
            <person name="Maruyama T."/>
            <person name="Hatada Y."/>
        </authorList>
    </citation>
    <scope>NUCLEOTIDE SEQUENCE [LARGE SCALE GENOMIC DNA]</scope>
    <source>
        <strain evidence="2">LL-001</strain>
    </source>
</reference>
<dbReference type="SUPFAM" id="SSF53850">
    <property type="entry name" value="Periplasmic binding protein-like II"/>
    <property type="match status" value="1"/>
</dbReference>
<dbReference type="EMBL" id="BATB01000042">
    <property type="protein sequence ID" value="GAD56621.1"/>
    <property type="molecule type" value="Genomic_DNA"/>
</dbReference>